<dbReference type="VEuPathDB" id="VectorBase:GPPI016772"/>
<organism evidence="2 3">
    <name type="scientific">Glossina palpalis gambiensis</name>
    <dbReference type="NCBI Taxonomy" id="67801"/>
    <lineage>
        <taxon>Eukaryota</taxon>
        <taxon>Metazoa</taxon>
        <taxon>Ecdysozoa</taxon>
        <taxon>Arthropoda</taxon>
        <taxon>Hexapoda</taxon>
        <taxon>Insecta</taxon>
        <taxon>Pterygota</taxon>
        <taxon>Neoptera</taxon>
        <taxon>Endopterygota</taxon>
        <taxon>Diptera</taxon>
        <taxon>Brachycera</taxon>
        <taxon>Muscomorpha</taxon>
        <taxon>Hippoboscoidea</taxon>
        <taxon>Glossinidae</taxon>
        <taxon>Glossina</taxon>
    </lineage>
</organism>
<keyword evidence="3" id="KW-1185">Reference proteome</keyword>
<dbReference type="EMBL" id="JXJN01007632">
    <property type="status" value="NOT_ANNOTATED_CDS"/>
    <property type="molecule type" value="Genomic_DNA"/>
</dbReference>
<feature type="signal peptide" evidence="1">
    <location>
        <begin position="1"/>
        <end position="21"/>
    </location>
</feature>
<feature type="chain" id="PRO_5008404501" description="Secreted protein" evidence="1">
    <location>
        <begin position="22"/>
        <end position="204"/>
    </location>
</feature>
<dbReference type="AlphaFoldDB" id="A0A1B0B2F9"/>
<evidence type="ECO:0008006" key="4">
    <source>
        <dbReference type="Google" id="ProtNLM"/>
    </source>
</evidence>
<dbReference type="EnsemblMetazoa" id="GPPI016772-RA">
    <property type="protein sequence ID" value="GPPI016772-PA"/>
    <property type="gene ID" value="GPPI016772"/>
</dbReference>
<protein>
    <recommendedName>
        <fullName evidence="4">Secreted protein</fullName>
    </recommendedName>
</protein>
<evidence type="ECO:0000313" key="2">
    <source>
        <dbReference type="EnsemblMetazoa" id="GPPI016772-PA"/>
    </source>
</evidence>
<sequence length="204" mass="21652">MSAIFMPPLLSFLCWLDSKHSVVVPTTDPSNRSVPLEFWVIDSLLVRSSASRSAVISASRLSASSSKFPASNSLLSTDWLSISLSGNSISCRVGKELLYARVTLRSESVSVLTMSLPPAVTVSPWNPSAEDVGSPVDAFDVGKASVNGGAGMILVRLHFTGVVDDVDAVPGVKATNLGTPFSSSSTMSWSFVNGDDIFSNFRIF</sequence>
<evidence type="ECO:0000313" key="3">
    <source>
        <dbReference type="Proteomes" id="UP000092460"/>
    </source>
</evidence>
<reference evidence="3" key="1">
    <citation type="submission" date="2015-01" db="EMBL/GenBank/DDBJ databases">
        <authorList>
            <person name="Aksoy S."/>
            <person name="Warren W."/>
            <person name="Wilson R.K."/>
        </authorList>
    </citation>
    <scope>NUCLEOTIDE SEQUENCE [LARGE SCALE GENOMIC DNA]</scope>
    <source>
        <strain evidence="3">IAEA</strain>
    </source>
</reference>
<keyword evidence="1" id="KW-0732">Signal</keyword>
<dbReference type="Proteomes" id="UP000092460">
    <property type="component" value="Unassembled WGS sequence"/>
</dbReference>
<proteinExistence type="predicted"/>
<evidence type="ECO:0000256" key="1">
    <source>
        <dbReference type="SAM" id="SignalP"/>
    </source>
</evidence>
<accession>A0A1B0B2F9</accession>
<reference evidence="2" key="2">
    <citation type="submission" date="2020-05" db="UniProtKB">
        <authorList>
            <consortium name="EnsemblMetazoa"/>
        </authorList>
    </citation>
    <scope>IDENTIFICATION</scope>
    <source>
        <strain evidence="2">IAEA</strain>
    </source>
</reference>
<name>A0A1B0B2F9_9MUSC</name>